<proteinExistence type="predicted"/>
<feature type="compositionally biased region" description="Basic and acidic residues" evidence="1">
    <location>
        <begin position="92"/>
        <end position="107"/>
    </location>
</feature>
<feature type="non-terminal residue" evidence="2">
    <location>
        <position position="1"/>
    </location>
</feature>
<sequence length="193" mass="21302">PIPEKQENTSESTRACIMDTQAVECSVTDNGTQKRFTESEVETVMYELPSDKNMDTEAVKLSESEKQIACNEPEIECTKDAKGENGISYIGHKNEHDNEVKTQESSEPHYTPIPEKQKNISGSTEACIMDTQAVECSVTDNGTQKPCTEPEVETVIHELPGDKNVDTDAVEVSESEKQIACNEPEIECAKDAQ</sequence>
<dbReference type="EMBL" id="GDHF01026157">
    <property type="protein sequence ID" value="JAI26157.1"/>
    <property type="molecule type" value="Transcribed_RNA"/>
</dbReference>
<dbReference type="OrthoDB" id="10072397at2759"/>
<protein>
    <submittedName>
        <fullName evidence="2">Uncharacterized protein</fullName>
    </submittedName>
</protein>
<feature type="non-terminal residue" evidence="2">
    <location>
        <position position="193"/>
    </location>
</feature>
<evidence type="ECO:0000256" key="1">
    <source>
        <dbReference type="SAM" id="MobiDB-lite"/>
    </source>
</evidence>
<accession>A0A0K8UHI9</accession>
<dbReference type="AlphaFoldDB" id="A0A0K8UHI9"/>
<feature type="region of interest" description="Disordered" evidence="1">
    <location>
        <begin position="88"/>
        <end position="118"/>
    </location>
</feature>
<organism evidence="2">
    <name type="scientific">Bactrocera latifrons</name>
    <name type="common">Malaysian fruit fly</name>
    <name type="synonym">Chaetodacus latifrons</name>
    <dbReference type="NCBI Taxonomy" id="174628"/>
    <lineage>
        <taxon>Eukaryota</taxon>
        <taxon>Metazoa</taxon>
        <taxon>Ecdysozoa</taxon>
        <taxon>Arthropoda</taxon>
        <taxon>Hexapoda</taxon>
        <taxon>Insecta</taxon>
        <taxon>Pterygota</taxon>
        <taxon>Neoptera</taxon>
        <taxon>Endopterygota</taxon>
        <taxon>Diptera</taxon>
        <taxon>Brachycera</taxon>
        <taxon>Muscomorpha</taxon>
        <taxon>Tephritoidea</taxon>
        <taxon>Tephritidae</taxon>
        <taxon>Bactrocera</taxon>
        <taxon>Bactrocera</taxon>
    </lineage>
</organism>
<name>A0A0K8UHI9_BACLA</name>
<reference evidence="2" key="1">
    <citation type="submission" date="2015-06" db="EMBL/GenBank/DDBJ databases">
        <authorList>
            <person name="Hoefler B.C."/>
            <person name="Straight P.D."/>
        </authorList>
    </citation>
    <scope>NUCLEOTIDE SEQUENCE</scope>
</reference>
<evidence type="ECO:0000313" key="2">
    <source>
        <dbReference type="EMBL" id="JAI26157.1"/>
    </source>
</evidence>
<gene>
    <name evidence="2" type="ORF">c2_g3_i7</name>
</gene>